<protein>
    <submittedName>
        <fullName evidence="10">TGF_BETA_2 domain-containing protein</fullName>
    </submittedName>
</protein>
<proteinExistence type="inferred from homology"/>
<feature type="signal peptide" evidence="7">
    <location>
        <begin position="1"/>
        <end position="21"/>
    </location>
</feature>
<dbReference type="InterPro" id="IPR017948">
    <property type="entry name" value="TGFb_CS"/>
</dbReference>
<reference evidence="10" key="1">
    <citation type="submission" date="2016-04" db="UniProtKB">
        <authorList>
            <consortium name="WormBaseParasite"/>
        </authorList>
    </citation>
    <scope>IDENTIFICATION</scope>
</reference>
<name>A0A158Q741_9BILA</name>
<evidence type="ECO:0000259" key="8">
    <source>
        <dbReference type="PROSITE" id="PS51362"/>
    </source>
</evidence>
<dbReference type="InterPro" id="IPR001839">
    <property type="entry name" value="TGF-b_C"/>
</dbReference>
<evidence type="ECO:0000256" key="2">
    <source>
        <dbReference type="ARBA" id="ARBA00006656"/>
    </source>
</evidence>
<dbReference type="Pfam" id="PF00019">
    <property type="entry name" value="TGF_beta"/>
    <property type="match status" value="1"/>
</dbReference>
<accession>A0A158Q741</accession>
<dbReference type="Proteomes" id="UP000050640">
    <property type="component" value="Unplaced"/>
</dbReference>
<keyword evidence="9" id="KW-1185">Reference proteome</keyword>
<keyword evidence="3" id="KW-0964">Secreted</keyword>
<dbReference type="GO" id="GO:0008083">
    <property type="term" value="F:growth factor activity"/>
    <property type="evidence" value="ECO:0007669"/>
    <property type="project" value="UniProtKB-KW"/>
</dbReference>
<evidence type="ECO:0000313" key="10">
    <source>
        <dbReference type="WBParaSite" id="EEL_0000344601-mRNA-1"/>
    </source>
</evidence>
<dbReference type="InterPro" id="IPR015615">
    <property type="entry name" value="TGF-beta-rel"/>
</dbReference>
<dbReference type="GO" id="GO:0005615">
    <property type="term" value="C:extracellular space"/>
    <property type="evidence" value="ECO:0007669"/>
    <property type="project" value="TreeGrafter"/>
</dbReference>
<dbReference type="SUPFAM" id="SSF57501">
    <property type="entry name" value="Cystine-knot cytokines"/>
    <property type="match status" value="1"/>
</dbReference>
<dbReference type="PANTHER" id="PTHR11848">
    <property type="entry name" value="TGF-BETA FAMILY"/>
    <property type="match status" value="1"/>
</dbReference>
<dbReference type="SMART" id="SM00204">
    <property type="entry name" value="TGFB"/>
    <property type="match status" value="1"/>
</dbReference>
<dbReference type="AlphaFoldDB" id="A0A158Q741"/>
<dbReference type="Gene3D" id="2.10.90.10">
    <property type="entry name" value="Cystine-knot cytokines"/>
    <property type="match status" value="1"/>
</dbReference>
<dbReference type="PROSITE" id="PS51362">
    <property type="entry name" value="TGF_BETA_2"/>
    <property type="match status" value="1"/>
</dbReference>
<dbReference type="PROSITE" id="PS00250">
    <property type="entry name" value="TGF_BETA_1"/>
    <property type="match status" value="1"/>
</dbReference>
<evidence type="ECO:0000256" key="4">
    <source>
        <dbReference type="ARBA" id="ARBA00023030"/>
    </source>
</evidence>
<evidence type="ECO:0000256" key="5">
    <source>
        <dbReference type="ARBA" id="ARBA00023157"/>
    </source>
</evidence>
<evidence type="ECO:0000256" key="6">
    <source>
        <dbReference type="RuleBase" id="RU000354"/>
    </source>
</evidence>
<comment type="similarity">
    <text evidence="2 6">Belongs to the TGF-beta family.</text>
</comment>
<feature type="domain" description="TGF-beta family profile" evidence="8">
    <location>
        <begin position="127"/>
        <end position="239"/>
    </location>
</feature>
<dbReference type="STRING" id="1147741.A0A158Q741"/>
<feature type="chain" id="PRO_5007630733" evidence="7">
    <location>
        <begin position="22"/>
        <end position="240"/>
    </location>
</feature>
<comment type="subcellular location">
    <subcellularLocation>
        <location evidence="1">Secreted</location>
    </subcellularLocation>
</comment>
<evidence type="ECO:0000256" key="3">
    <source>
        <dbReference type="ARBA" id="ARBA00022525"/>
    </source>
</evidence>
<evidence type="ECO:0000256" key="7">
    <source>
        <dbReference type="SAM" id="SignalP"/>
    </source>
</evidence>
<evidence type="ECO:0000256" key="1">
    <source>
        <dbReference type="ARBA" id="ARBA00004613"/>
    </source>
</evidence>
<dbReference type="GO" id="GO:0005125">
    <property type="term" value="F:cytokine activity"/>
    <property type="evidence" value="ECO:0007669"/>
    <property type="project" value="TreeGrafter"/>
</dbReference>
<sequence>MFHWFSVKPGLFAATILVCFACEIREQSSTSLSSSLIVPSSISPNLLMSSSSTSTMPSNEELFFASQSIDKKLLIPTDHSIKYNVGFGRLSSRSTSSSNTVSNRIRAQKDAFVGNTVLSVERCRNVRERRATDQDCSGGLCCLKSIYFDFHEHGMDNIVRPSGFNMNFCDGECKIQVETSDRDALIFQDRINHPESPFRKRLSCCVPIRWSSVEIVETINGTEFERILENVKVLECGCAI</sequence>
<evidence type="ECO:0000313" key="9">
    <source>
        <dbReference type="Proteomes" id="UP000050640"/>
    </source>
</evidence>
<dbReference type="InterPro" id="IPR029034">
    <property type="entry name" value="Cystine-knot_cytokine"/>
</dbReference>
<dbReference type="PANTHER" id="PTHR11848:SF78">
    <property type="entry name" value="GROWTH_DIFFERENTIATION FACTOR 15"/>
    <property type="match status" value="1"/>
</dbReference>
<keyword evidence="7" id="KW-0732">Signal</keyword>
<keyword evidence="4 6" id="KW-0339">Growth factor</keyword>
<keyword evidence="5" id="KW-1015">Disulfide bond</keyword>
<dbReference type="CDD" id="cd08698">
    <property type="entry name" value="TGF_beta_SF"/>
    <property type="match status" value="1"/>
</dbReference>
<organism evidence="9 10">
    <name type="scientific">Elaeophora elaphi</name>
    <dbReference type="NCBI Taxonomy" id="1147741"/>
    <lineage>
        <taxon>Eukaryota</taxon>
        <taxon>Metazoa</taxon>
        <taxon>Ecdysozoa</taxon>
        <taxon>Nematoda</taxon>
        <taxon>Chromadorea</taxon>
        <taxon>Rhabditida</taxon>
        <taxon>Spirurina</taxon>
        <taxon>Spiruromorpha</taxon>
        <taxon>Filarioidea</taxon>
        <taxon>Onchocercidae</taxon>
        <taxon>Elaeophora</taxon>
    </lineage>
</organism>
<dbReference type="WBParaSite" id="EEL_0000344601-mRNA-1">
    <property type="protein sequence ID" value="EEL_0000344601-mRNA-1"/>
    <property type="gene ID" value="EEL_0000344601"/>
</dbReference>